<organism evidence="7 8">
    <name type="scientific">Rippkaea orientalis (strain PCC 8801 / RF-1)</name>
    <name type="common">Cyanothece sp. (strain PCC 8801)</name>
    <dbReference type="NCBI Taxonomy" id="41431"/>
    <lineage>
        <taxon>Bacteria</taxon>
        <taxon>Bacillati</taxon>
        <taxon>Cyanobacteriota</taxon>
        <taxon>Cyanophyceae</taxon>
        <taxon>Oscillatoriophycideae</taxon>
        <taxon>Chroococcales</taxon>
        <taxon>Aphanothecaceae</taxon>
        <taxon>Rippkaea</taxon>
        <taxon>Rippkaea orientalis</taxon>
    </lineage>
</organism>
<evidence type="ECO:0000313" key="7">
    <source>
        <dbReference type="EMBL" id="ACK67617.1"/>
    </source>
</evidence>
<dbReference type="KEGG" id="cyp:PCC8801_3655"/>
<protein>
    <recommendedName>
        <fullName evidence="6">Probable small ribosomal subunit protein cS23</fullName>
    </recommendedName>
</protein>
<evidence type="ECO:0000256" key="1">
    <source>
        <dbReference type="ARBA" id="ARBA00002396"/>
    </source>
</evidence>
<evidence type="ECO:0000256" key="5">
    <source>
        <dbReference type="ARBA" id="ARBA00023274"/>
    </source>
</evidence>
<dbReference type="Gene3D" id="3.30.390.140">
    <property type="match status" value="1"/>
</dbReference>
<evidence type="ECO:0000313" key="8">
    <source>
        <dbReference type="Proteomes" id="UP000008204"/>
    </source>
</evidence>
<sequence>MECCSKTNINEGDPLQQTTSRFLLKVLWLDANVAIAVDHLVGKGNSPLTAYFFWPRNDAWQQLKDELEAKHWISEGERIEILNQATEVINYWQDLRNQGRSVPMPEAQAKFPQVVFSGSN</sequence>
<dbReference type="GO" id="GO:0003735">
    <property type="term" value="F:structural constituent of ribosome"/>
    <property type="evidence" value="ECO:0007669"/>
    <property type="project" value="InterPro"/>
</dbReference>
<dbReference type="Proteomes" id="UP000008204">
    <property type="component" value="Chromosome"/>
</dbReference>
<accession>B7K2R6</accession>
<keyword evidence="4 6" id="KW-0689">Ribosomal protein</keyword>
<evidence type="ECO:0000256" key="2">
    <source>
        <dbReference type="ARBA" id="ARBA00008561"/>
    </source>
</evidence>
<keyword evidence="5 6" id="KW-0687">Ribonucleoprotein</keyword>
<dbReference type="OrthoDB" id="486850at2"/>
<dbReference type="HOGENOM" id="CLU_132693_1_0_3"/>
<evidence type="ECO:0000256" key="4">
    <source>
        <dbReference type="ARBA" id="ARBA00022980"/>
    </source>
</evidence>
<dbReference type="PANTHER" id="PTHR35108">
    <property type="entry name" value="30S RIBOSOMAL PROTEIN 3, CHLOROPLASTIC"/>
    <property type="match status" value="1"/>
</dbReference>
<reference evidence="8" key="1">
    <citation type="journal article" date="2011" name="MBio">
        <title>Novel metabolic attributes of the genus Cyanothece, comprising a group of unicellular nitrogen-fixing Cyanobacteria.</title>
        <authorList>
            <person name="Bandyopadhyay A."/>
            <person name="Elvitigala T."/>
            <person name="Welsh E."/>
            <person name="Stockel J."/>
            <person name="Liberton M."/>
            <person name="Min H."/>
            <person name="Sherman L.A."/>
            <person name="Pakrasi H.B."/>
        </authorList>
    </citation>
    <scope>NUCLEOTIDE SEQUENCE [LARGE SCALE GENOMIC DNA]</scope>
    <source>
        <strain evidence="8">PCC 8801</strain>
    </source>
</reference>
<comment type="similarity">
    <text evidence="2 6">Belongs to the chloroplast-specific ribosomal protein cS23 family.</text>
</comment>
<proteinExistence type="inferred from homology"/>
<dbReference type="eggNOG" id="ENOG503137T">
    <property type="taxonomic scope" value="Bacteria"/>
</dbReference>
<dbReference type="InterPro" id="IPR057257">
    <property type="entry name" value="Ribosomal_cS23"/>
</dbReference>
<evidence type="ECO:0000256" key="3">
    <source>
        <dbReference type="ARBA" id="ARBA00011458"/>
    </source>
</evidence>
<dbReference type="HAMAP" id="MF_00619">
    <property type="entry name" value="Ribosomal_plastid_cS23"/>
    <property type="match status" value="1"/>
</dbReference>
<comment type="function">
    <text evidence="1 6">Probably a ribosomal protein or a ribosome-associated protein.</text>
</comment>
<dbReference type="Pfam" id="PF04839">
    <property type="entry name" value="PSRP-3_Ycf65"/>
    <property type="match status" value="1"/>
</dbReference>
<dbReference type="RefSeq" id="WP_012596875.1">
    <property type="nucleotide sequence ID" value="NC_011726.1"/>
</dbReference>
<comment type="subunit">
    <text evidence="3 6">Part of the 30S ribosomal subunit.</text>
</comment>
<gene>
    <name evidence="7" type="ordered locus">PCC8801_3655</name>
</gene>
<keyword evidence="8" id="KW-1185">Reference proteome</keyword>
<dbReference type="AlphaFoldDB" id="B7K2R6"/>
<dbReference type="GO" id="GO:0006412">
    <property type="term" value="P:translation"/>
    <property type="evidence" value="ECO:0007669"/>
    <property type="project" value="UniProtKB-UniRule"/>
</dbReference>
<name>B7K2R6_RIPO1</name>
<dbReference type="EMBL" id="CP001287">
    <property type="protein sequence ID" value="ACK67617.1"/>
    <property type="molecule type" value="Genomic_DNA"/>
</dbReference>
<dbReference type="STRING" id="41431.PCC8801_3655"/>
<dbReference type="PANTHER" id="PTHR35108:SF1">
    <property type="entry name" value="OS04G0461100 PROTEIN"/>
    <property type="match status" value="1"/>
</dbReference>
<evidence type="ECO:0000256" key="6">
    <source>
        <dbReference type="HAMAP-Rule" id="MF_00619"/>
    </source>
</evidence>
<dbReference type="NCBIfam" id="NF002740">
    <property type="entry name" value="PRK02724.1"/>
    <property type="match status" value="1"/>
</dbReference>
<dbReference type="GO" id="GO:0005840">
    <property type="term" value="C:ribosome"/>
    <property type="evidence" value="ECO:0007669"/>
    <property type="project" value="UniProtKB-KW"/>
</dbReference>
<dbReference type="InterPro" id="IPR038447">
    <property type="entry name" value="PSRP-3/Ycf65_sf"/>
</dbReference>
<dbReference type="GO" id="GO:1990904">
    <property type="term" value="C:ribonucleoprotein complex"/>
    <property type="evidence" value="ECO:0007669"/>
    <property type="project" value="UniProtKB-KW"/>
</dbReference>
<dbReference type="InterPro" id="IPR006924">
    <property type="entry name" value="Ribosomal_cS23-like"/>
</dbReference>